<dbReference type="EMBL" id="QRGR01000004">
    <property type="protein sequence ID" value="RDV16538.1"/>
    <property type="molecule type" value="Genomic_DNA"/>
</dbReference>
<sequence>MNPKPNLLAAPPKHEGLLEKLLDSFEQVDFLAEAGLKERKQLKRNHLYVLVVEHVLKRAEQQQCGLCRHNGSVYLYNGSYWQPIEENALKDFLGKAAEKMGIDRFDARFYQFIEQLYRQFLASARLSMSPRRKGFVLINLQNGTFEIGPDRPHLREFRREDFMTYQLPFSYDESAEAPLFEKYLEQVLPDKEKQAVIAEYLGYVFVDQTVLKLEKALMLYGTGANGKSVFFDIIYALLGHSNVCSYSLQSLTNENGYSRYMLGDKLLNYASELSTRLDPNIFKQLTSGEPIEVRLPYKEPTILHSYAKMLFNCNELPRDIEHTDAFFRRLLIVEFDRTIAEKDQDKQLANKIIASELSGVFNWVLQGLSRLMAQKRFSDCAASKSQVALYKKESDSVQMFMEENAYAKSLEKCLTLKDLYPSYKGFCQEDGYRPLNCTNFRKRLDGAGVQVVRRNCGWVVYLALQAPAN</sequence>
<dbReference type="Proteomes" id="UP000256708">
    <property type="component" value="Unassembled WGS sequence"/>
</dbReference>
<evidence type="ECO:0000313" key="5">
    <source>
        <dbReference type="EMBL" id="RDV16538.1"/>
    </source>
</evidence>
<dbReference type="GO" id="GO:0004386">
    <property type="term" value="F:helicase activity"/>
    <property type="evidence" value="ECO:0007669"/>
    <property type="project" value="UniProtKB-KW"/>
</dbReference>
<dbReference type="InterPro" id="IPR045455">
    <property type="entry name" value="NrS-1_pol-like_helicase"/>
</dbReference>
<comment type="caution">
    <text evidence="5">The sequence shown here is derived from an EMBL/GenBank/DDBJ whole genome shotgun (WGS) entry which is preliminary data.</text>
</comment>
<dbReference type="PANTHER" id="PTHR35372:SF2">
    <property type="entry name" value="SF3 HELICASE DOMAIN-CONTAINING PROTEIN"/>
    <property type="match status" value="1"/>
</dbReference>
<organism evidence="5 6">
    <name type="scientific">Pontibacter diazotrophicus</name>
    <dbReference type="NCBI Taxonomy" id="1400979"/>
    <lineage>
        <taxon>Bacteria</taxon>
        <taxon>Pseudomonadati</taxon>
        <taxon>Bacteroidota</taxon>
        <taxon>Cytophagia</taxon>
        <taxon>Cytophagales</taxon>
        <taxon>Hymenobacteraceae</taxon>
        <taxon>Pontibacter</taxon>
    </lineage>
</organism>
<reference evidence="6" key="1">
    <citation type="submission" date="2018-08" db="EMBL/GenBank/DDBJ databases">
        <authorList>
            <person name="Liu Z.-W."/>
            <person name="Du Z.-J."/>
        </authorList>
    </citation>
    <scope>NUCLEOTIDE SEQUENCE [LARGE SCALE GENOMIC DNA]</scope>
    <source>
        <strain evidence="6">H4X</strain>
    </source>
</reference>
<keyword evidence="1" id="KW-0547">Nucleotide-binding</keyword>
<dbReference type="Pfam" id="PF19263">
    <property type="entry name" value="DUF5906"/>
    <property type="match status" value="1"/>
</dbReference>
<evidence type="ECO:0000313" key="6">
    <source>
        <dbReference type="Proteomes" id="UP000256708"/>
    </source>
</evidence>
<dbReference type="SUPFAM" id="SSF52540">
    <property type="entry name" value="P-loop containing nucleoside triphosphate hydrolases"/>
    <property type="match status" value="1"/>
</dbReference>
<dbReference type="Pfam" id="PF08706">
    <property type="entry name" value="D5_N"/>
    <property type="match status" value="1"/>
</dbReference>
<keyword evidence="2" id="KW-0378">Hydrolase</keyword>
<dbReference type="InterPro" id="IPR014015">
    <property type="entry name" value="Helicase_SF3_DNA-vir"/>
</dbReference>
<dbReference type="NCBIfam" id="TIGR01613">
    <property type="entry name" value="primase_Cterm"/>
    <property type="match status" value="1"/>
</dbReference>
<dbReference type="GO" id="GO:0005524">
    <property type="term" value="F:ATP binding"/>
    <property type="evidence" value="ECO:0007669"/>
    <property type="project" value="UniProtKB-KW"/>
</dbReference>
<keyword evidence="3" id="KW-0067">ATP-binding</keyword>
<gene>
    <name evidence="5" type="ORF">DXT99_04925</name>
</gene>
<dbReference type="Gene3D" id="3.40.50.300">
    <property type="entry name" value="P-loop containing nucleotide triphosphate hydrolases"/>
    <property type="match status" value="1"/>
</dbReference>
<name>A0A3D8LGM7_9BACT</name>
<dbReference type="OrthoDB" id="9763644at2"/>
<protein>
    <submittedName>
        <fullName evidence="5">DNA primase</fullName>
    </submittedName>
</protein>
<evidence type="ECO:0000256" key="1">
    <source>
        <dbReference type="ARBA" id="ARBA00022741"/>
    </source>
</evidence>
<proteinExistence type="predicted"/>
<keyword evidence="6" id="KW-1185">Reference proteome</keyword>
<dbReference type="InterPro" id="IPR006500">
    <property type="entry name" value="Helicase_put_C_phage/plasmid"/>
</dbReference>
<dbReference type="InterPro" id="IPR014818">
    <property type="entry name" value="Phage/plasmid_primase_P4_C"/>
</dbReference>
<dbReference type="AlphaFoldDB" id="A0A3D8LGM7"/>
<dbReference type="InterPro" id="IPR051620">
    <property type="entry name" value="ORF904-like_C"/>
</dbReference>
<dbReference type="InterPro" id="IPR027417">
    <property type="entry name" value="P-loop_NTPase"/>
</dbReference>
<dbReference type="SMART" id="SM00885">
    <property type="entry name" value="D5_N"/>
    <property type="match status" value="1"/>
</dbReference>
<dbReference type="PANTHER" id="PTHR35372">
    <property type="entry name" value="ATP BINDING PROTEIN-RELATED"/>
    <property type="match status" value="1"/>
</dbReference>
<evidence type="ECO:0000259" key="4">
    <source>
        <dbReference type="PROSITE" id="PS51206"/>
    </source>
</evidence>
<dbReference type="PROSITE" id="PS51206">
    <property type="entry name" value="SF3_HELICASE_1"/>
    <property type="match status" value="1"/>
</dbReference>
<evidence type="ECO:0000256" key="3">
    <source>
        <dbReference type="ARBA" id="ARBA00022840"/>
    </source>
</evidence>
<evidence type="ECO:0000256" key="2">
    <source>
        <dbReference type="ARBA" id="ARBA00022801"/>
    </source>
</evidence>
<feature type="domain" description="SF3 helicase" evidence="4">
    <location>
        <begin position="192"/>
        <end position="348"/>
    </location>
</feature>
<dbReference type="RefSeq" id="WP_115564398.1">
    <property type="nucleotide sequence ID" value="NZ_QRGR01000004.1"/>
</dbReference>
<accession>A0A3D8LGM7</accession>
<dbReference type="GO" id="GO:0016787">
    <property type="term" value="F:hydrolase activity"/>
    <property type="evidence" value="ECO:0007669"/>
    <property type="project" value="UniProtKB-KW"/>
</dbReference>